<dbReference type="AlphaFoldDB" id="A0A9D9EM21"/>
<dbReference type="Gene3D" id="3.90.1150.10">
    <property type="entry name" value="Aspartate Aminotransferase, domain 1"/>
    <property type="match status" value="1"/>
</dbReference>
<evidence type="ECO:0000256" key="4">
    <source>
        <dbReference type="ARBA" id="ARBA00022898"/>
    </source>
</evidence>
<gene>
    <name evidence="9" type="ORF">IAA96_05655</name>
</gene>
<dbReference type="Gene3D" id="3.40.640.10">
    <property type="entry name" value="Type I PLP-dependent aspartate aminotransferase-like (Major domain)"/>
    <property type="match status" value="1"/>
</dbReference>
<dbReference type="InterPro" id="IPR000192">
    <property type="entry name" value="Aminotrans_V_dom"/>
</dbReference>
<reference evidence="9" key="1">
    <citation type="submission" date="2020-10" db="EMBL/GenBank/DDBJ databases">
        <authorList>
            <person name="Gilroy R."/>
        </authorList>
    </citation>
    <scope>NUCLEOTIDE SEQUENCE</scope>
    <source>
        <strain evidence="9">B3-4054</strain>
    </source>
</reference>
<keyword evidence="5" id="KW-0670">Pyruvate</keyword>
<dbReference type="EC" id="2.6.1.37" evidence="6"/>
<keyword evidence="3 9" id="KW-0808">Transferase</keyword>
<dbReference type="InterPro" id="IPR015422">
    <property type="entry name" value="PyrdxlP-dep_Trfase_small"/>
</dbReference>
<dbReference type="Proteomes" id="UP000823616">
    <property type="component" value="Unassembled WGS sequence"/>
</dbReference>
<feature type="domain" description="Aminotransferase class V" evidence="8">
    <location>
        <begin position="241"/>
        <end position="465"/>
    </location>
</feature>
<dbReference type="HAMAP" id="MF_01376">
    <property type="entry name" value="PhnW_aminotrans_5"/>
    <property type="match status" value="1"/>
</dbReference>
<organism evidence="9 10">
    <name type="scientific">Candidatus Avitreponema avistercoris</name>
    <dbReference type="NCBI Taxonomy" id="2840705"/>
    <lineage>
        <taxon>Bacteria</taxon>
        <taxon>Pseudomonadati</taxon>
        <taxon>Spirochaetota</taxon>
        <taxon>Spirochaetia</taxon>
        <taxon>Spirochaetales</taxon>
        <taxon>Candidatus Avitreponema</taxon>
    </lineage>
</organism>
<dbReference type="PANTHER" id="PTHR42778:SF1">
    <property type="entry name" value="2-AMINOETHYLPHOSPHONATE--PYRUVATE TRANSAMINASE"/>
    <property type="match status" value="1"/>
</dbReference>
<dbReference type="Pfam" id="PF00266">
    <property type="entry name" value="Aminotran_5"/>
    <property type="match status" value="1"/>
</dbReference>
<proteinExistence type="inferred from homology"/>
<evidence type="ECO:0000256" key="2">
    <source>
        <dbReference type="ARBA" id="ARBA00022576"/>
    </source>
</evidence>
<dbReference type="NCBIfam" id="NF010006">
    <property type="entry name" value="PRK13479.1"/>
    <property type="match status" value="1"/>
</dbReference>
<keyword evidence="4" id="KW-0663">Pyridoxal phosphate</keyword>
<dbReference type="SUPFAM" id="SSF53448">
    <property type="entry name" value="Nucleotide-diphospho-sugar transferases"/>
    <property type="match status" value="1"/>
</dbReference>
<dbReference type="SUPFAM" id="SSF53383">
    <property type="entry name" value="PLP-dependent transferases"/>
    <property type="match status" value="1"/>
</dbReference>
<reference evidence="9" key="2">
    <citation type="journal article" date="2021" name="PeerJ">
        <title>Extensive microbial diversity within the chicken gut microbiome revealed by metagenomics and culture.</title>
        <authorList>
            <person name="Gilroy R."/>
            <person name="Ravi A."/>
            <person name="Getino M."/>
            <person name="Pursley I."/>
            <person name="Horton D.L."/>
            <person name="Alikhan N.F."/>
            <person name="Baker D."/>
            <person name="Gharbi K."/>
            <person name="Hall N."/>
            <person name="Watson M."/>
            <person name="Adriaenssens E.M."/>
            <person name="Foster-Nyarko E."/>
            <person name="Jarju S."/>
            <person name="Secka A."/>
            <person name="Antonio M."/>
            <person name="Oren A."/>
            <person name="Chaudhuri R.R."/>
            <person name="La Ragione R."/>
            <person name="Hildebrand F."/>
            <person name="Pallen M.J."/>
        </authorList>
    </citation>
    <scope>NUCLEOTIDE SEQUENCE</scope>
    <source>
        <strain evidence="9">B3-4054</strain>
    </source>
</reference>
<dbReference type="InterPro" id="IPR029044">
    <property type="entry name" value="Nucleotide-diphossugar_trans"/>
</dbReference>
<feature type="non-terminal residue" evidence="9">
    <location>
        <position position="1"/>
    </location>
</feature>
<comment type="caution">
    <text evidence="9">The sequence shown here is derived from an EMBL/GenBank/DDBJ whole genome shotgun (WGS) entry which is preliminary data.</text>
</comment>
<evidence type="ECO:0000256" key="1">
    <source>
        <dbReference type="ARBA" id="ARBA00001933"/>
    </source>
</evidence>
<dbReference type="EMBL" id="JADIMS010000103">
    <property type="protein sequence ID" value="MBO8450576.1"/>
    <property type="molecule type" value="Genomic_DNA"/>
</dbReference>
<evidence type="ECO:0000313" key="9">
    <source>
        <dbReference type="EMBL" id="MBO8450576.1"/>
    </source>
</evidence>
<evidence type="ECO:0000256" key="6">
    <source>
        <dbReference type="ARBA" id="ARBA00044521"/>
    </source>
</evidence>
<comment type="catalytic activity">
    <reaction evidence="7">
        <text>(2-aminoethyl)phosphonate + pyruvate = phosphonoacetaldehyde + L-alanine</text>
        <dbReference type="Rhea" id="RHEA:17021"/>
        <dbReference type="ChEBI" id="CHEBI:15361"/>
        <dbReference type="ChEBI" id="CHEBI:57418"/>
        <dbReference type="ChEBI" id="CHEBI:57972"/>
        <dbReference type="ChEBI" id="CHEBI:58383"/>
        <dbReference type="EC" id="2.6.1.37"/>
    </reaction>
</comment>
<evidence type="ECO:0000259" key="8">
    <source>
        <dbReference type="Pfam" id="PF00266"/>
    </source>
</evidence>
<dbReference type="InterPro" id="IPR012703">
    <property type="entry name" value="NH2EtPonate_pyrv_transaminase"/>
</dbReference>
<name>A0A9D9EM21_9SPIR</name>
<evidence type="ECO:0000256" key="5">
    <source>
        <dbReference type="ARBA" id="ARBA00023317"/>
    </source>
</evidence>
<dbReference type="InterPro" id="IPR015421">
    <property type="entry name" value="PyrdxlP-dep_Trfase_major"/>
</dbReference>
<dbReference type="GO" id="GO:0047304">
    <property type="term" value="F:2-aminoethylphosphonate-pyruvate transaminase activity"/>
    <property type="evidence" value="ECO:0007669"/>
    <property type="project" value="UniProtKB-EC"/>
</dbReference>
<keyword evidence="2 9" id="KW-0032">Aminotransferase</keyword>
<dbReference type="Gene3D" id="3.90.550.10">
    <property type="entry name" value="Spore Coat Polysaccharide Biosynthesis Protein SpsA, Chain A"/>
    <property type="match status" value="1"/>
</dbReference>
<evidence type="ECO:0000313" key="10">
    <source>
        <dbReference type="Proteomes" id="UP000823616"/>
    </source>
</evidence>
<evidence type="ECO:0000256" key="7">
    <source>
        <dbReference type="ARBA" id="ARBA00049460"/>
    </source>
</evidence>
<dbReference type="NCBIfam" id="TIGR03301">
    <property type="entry name" value="PhnW-AepZ"/>
    <property type="match status" value="1"/>
</dbReference>
<comment type="cofactor">
    <cofactor evidence="1">
        <name>pyridoxal 5'-phosphate</name>
        <dbReference type="ChEBI" id="CHEBI:597326"/>
    </cofactor>
</comment>
<dbReference type="PANTHER" id="PTHR42778">
    <property type="entry name" value="2-AMINOETHYLPHOSPHONATE--PYRUVATE TRANSAMINASE"/>
    <property type="match status" value="1"/>
</dbReference>
<dbReference type="GO" id="GO:0019700">
    <property type="term" value="P:organic phosphonate catabolic process"/>
    <property type="evidence" value="ECO:0007669"/>
    <property type="project" value="InterPro"/>
</dbReference>
<dbReference type="InterPro" id="IPR015424">
    <property type="entry name" value="PyrdxlP-dep_Trfase"/>
</dbReference>
<evidence type="ECO:0000256" key="3">
    <source>
        <dbReference type="ARBA" id="ARBA00022679"/>
    </source>
</evidence>
<sequence>VEEILIGTGHCAEYYEKLAQKYPCIRTVKNEAYAETGSMATLALCVPWVKESAFVLESDLIYEAAALWVLGNAPQESVMLASGATASGDEVYVQTAPSGRLVQCSKVKTQIFPSEEEPVTELVGISKLSAETLSDMASFWETGGALMPKMDYEYAMAAVSREAGKNVPDSRNGVFVCRVEHLAWREIDDENHLRMAEEKIYPLIAERDALRNVRREVLLNPGPATTTDSVKYAQVCPDICPREAEFGEVMKNICTRLSAFAGGSEYVETVLFGGSGTAADEVMLSSCIPDDGRLLVVDNGAYGARMAKIASVYKLNFDVFRSSGSEALDVKTLKNKILSGGYTHLAMVYHETTTGLLNPVPELGRFCREHGVTTVVDAVSAFAAIDIDMERDGIDFMASTSNKNIQGMAGVAFVFCRREALEKTKDYPMRSYYLNLWDQYAHFKKTGQTRFTPPVQTLYALRQAILEAETETVQARYARYCACWEILAEAVKRIGLQMLVPEELQSKLITAVLEPDWPAYDFNTFHDLAREAGFTVYPGKLSDANTFRVANIGDIRPAEMEAFCELMEYYFAGVRKAGNRT</sequence>
<accession>A0A9D9EM21</accession>
<protein>
    <recommendedName>
        <fullName evidence="6">2-aminoethylphosphonate--pyruvate transaminase</fullName>
        <ecNumber evidence="6">2.6.1.37</ecNumber>
    </recommendedName>
</protein>